<dbReference type="Gramene" id="PRQ18600">
    <property type="protein sequence ID" value="PRQ18600"/>
    <property type="gene ID" value="RchiOBHm_Chr7g0207841"/>
</dbReference>
<reference evidence="1 2" key="1">
    <citation type="journal article" date="2018" name="Nat. Genet.">
        <title>The Rosa genome provides new insights in the design of modern roses.</title>
        <authorList>
            <person name="Bendahmane M."/>
        </authorList>
    </citation>
    <scope>NUCLEOTIDE SEQUENCE [LARGE SCALE GENOMIC DNA]</scope>
    <source>
        <strain evidence="2">cv. Old Blush</strain>
    </source>
</reference>
<gene>
    <name evidence="1" type="ORF">RchiOBHm_Chr7g0207841</name>
</gene>
<sequence length="124" mass="13628">MWFSLNLVCGSYSAVGFGLDSIRSYLNSIGDWVCLELNLVVAGDGGGRHSAGLILHTEIGLIYWCSIEIGCSTAVGFRKWRRCDGMVVTGKSIQKLSWAVIRVWTLLASVRLWACFRPGVSLEV</sequence>
<dbReference type="EMBL" id="PDCK01000045">
    <property type="protein sequence ID" value="PRQ18600.1"/>
    <property type="molecule type" value="Genomic_DNA"/>
</dbReference>
<dbReference type="Proteomes" id="UP000238479">
    <property type="component" value="Chromosome 7"/>
</dbReference>
<dbReference type="AlphaFoldDB" id="A0A2P6P9J7"/>
<keyword evidence="2" id="KW-1185">Reference proteome</keyword>
<organism evidence="1 2">
    <name type="scientific">Rosa chinensis</name>
    <name type="common">China rose</name>
    <dbReference type="NCBI Taxonomy" id="74649"/>
    <lineage>
        <taxon>Eukaryota</taxon>
        <taxon>Viridiplantae</taxon>
        <taxon>Streptophyta</taxon>
        <taxon>Embryophyta</taxon>
        <taxon>Tracheophyta</taxon>
        <taxon>Spermatophyta</taxon>
        <taxon>Magnoliopsida</taxon>
        <taxon>eudicotyledons</taxon>
        <taxon>Gunneridae</taxon>
        <taxon>Pentapetalae</taxon>
        <taxon>rosids</taxon>
        <taxon>fabids</taxon>
        <taxon>Rosales</taxon>
        <taxon>Rosaceae</taxon>
        <taxon>Rosoideae</taxon>
        <taxon>Rosoideae incertae sedis</taxon>
        <taxon>Rosa</taxon>
    </lineage>
</organism>
<protein>
    <submittedName>
        <fullName evidence="1">Uncharacterized protein</fullName>
    </submittedName>
</protein>
<evidence type="ECO:0000313" key="2">
    <source>
        <dbReference type="Proteomes" id="UP000238479"/>
    </source>
</evidence>
<accession>A0A2P6P9J7</accession>
<comment type="caution">
    <text evidence="1">The sequence shown here is derived from an EMBL/GenBank/DDBJ whole genome shotgun (WGS) entry which is preliminary data.</text>
</comment>
<evidence type="ECO:0000313" key="1">
    <source>
        <dbReference type="EMBL" id="PRQ18600.1"/>
    </source>
</evidence>
<proteinExistence type="predicted"/>
<name>A0A2P6P9J7_ROSCH</name>